<dbReference type="Proteomes" id="UP000315953">
    <property type="component" value="Chromosome"/>
</dbReference>
<dbReference type="KEGG" id="dpm:FNV33_02795"/>
<name>A0A516GHR0_9LACT</name>
<dbReference type="EMBL" id="CP041626">
    <property type="protein sequence ID" value="QDO91026.1"/>
    <property type="molecule type" value="Genomic_DNA"/>
</dbReference>
<accession>A0A516GHR0</accession>
<organism evidence="1 2">
    <name type="scientific">Dolosigranulum pigrum</name>
    <dbReference type="NCBI Taxonomy" id="29394"/>
    <lineage>
        <taxon>Bacteria</taxon>
        <taxon>Bacillati</taxon>
        <taxon>Bacillota</taxon>
        <taxon>Bacilli</taxon>
        <taxon>Lactobacillales</taxon>
        <taxon>Carnobacteriaceae</taxon>
        <taxon>Dolosigranulum</taxon>
    </lineage>
</organism>
<dbReference type="RefSeq" id="WP_143333190.1">
    <property type="nucleotide sequence ID" value="NZ_CP041626.1"/>
</dbReference>
<evidence type="ECO:0000313" key="2">
    <source>
        <dbReference type="Proteomes" id="UP000315953"/>
    </source>
</evidence>
<proteinExistence type="predicted"/>
<protein>
    <submittedName>
        <fullName evidence="1">Uncharacterized protein</fullName>
    </submittedName>
</protein>
<dbReference type="AlphaFoldDB" id="A0A516GHR0"/>
<gene>
    <name evidence="1" type="ORF">FNV33_02795</name>
</gene>
<evidence type="ECO:0000313" key="1">
    <source>
        <dbReference type="EMBL" id="QDO91026.1"/>
    </source>
</evidence>
<reference evidence="1 2" key="1">
    <citation type="submission" date="2019-07" db="EMBL/GenBank/DDBJ databases">
        <title>Genome assembly of a nasal isolate of Dolosigranulum pigrum from a chronic sinusitis patient.</title>
        <authorList>
            <person name="Baig S."/>
            <person name="Overballe-Petersen S."/>
            <person name="Kaspar U."/>
            <person name="Rendboe A."/>
            <person name="de Man T."/>
            <person name="Liu C."/>
            <person name="Price L.B."/>
            <person name="Stegger M."/>
            <person name="Becker K."/>
            <person name="Skytt Andersen P."/>
        </authorList>
    </citation>
    <scope>NUCLEOTIDE SEQUENCE [LARGE SCALE GENOMIC DNA]</scope>
    <source>
        <strain evidence="1 2">83VPs-KB5</strain>
    </source>
</reference>
<sequence length="67" mass="7865">MKYRGVGKTSLKVYTVGSYAEVLRFINAKYPSYNEHHHQRQPILAEPIKPNAFKYEPIKPLPFLEEM</sequence>